<organism evidence="5 6">
    <name type="scientific">Stenomitos frigidus ULC18</name>
    <dbReference type="NCBI Taxonomy" id="2107698"/>
    <lineage>
        <taxon>Bacteria</taxon>
        <taxon>Bacillati</taxon>
        <taxon>Cyanobacteriota</taxon>
        <taxon>Cyanophyceae</taxon>
        <taxon>Leptolyngbyales</taxon>
        <taxon>Leptolyngbyaceae</taxon>
        <taxon>Stenomitos</taxon>
    </lineage>
</organism>
<feature type="domain" description="ABC transporter" evidence="4">
    <location>
        <begin position="19"/>
        <end position="258"/>
    </location>
</feature>
<dbReference type="Pfam" id="PF00005">
    <property type="entry name" value="ABC_tran"/>
    <property type="match status" value="1"/>
</dbReference>
<dbReference type="Pfam" id="PF12399">
    <property type="entry name" value="BCA_ABC_TP_C"/>
    <property type="match status" value="1"/>
</dbReference>
<dbReference type="GO" id="GO:0016887">
    <property type="term" value="F:ATP hydrolysis activity"/>
    <property type="evidence" value="ECO:0007669"/>
    <property type="project" value="InterPro"/>
</dbReference>
<sequence>MDTLLSTSDSKVEPHEAILSVRDVRVVFSGFQAIKGVSLDVGDKEIVTIIGPNGAGKSTLMDAIVGKSPVASGHVFYQGQEITNKSPHEIAHMGIGRKFQNPNVYNELTVFENILLALKGSHGVFASIKTKLTSVKKAKIESVLDRIGLLDKAFTKVSSLSHGQKQWIEIGMVLAQDPTVVLLDEPTAGMTPDETHETGEIIKTLANQHAVVVIEHDMEFVKQIAQRIVVLHQGEKLTEGSVQEVQTNPKVIEVYLGRERIDAAA</sequence>
<proteinExistence type="predicted"/>
<name>A0A2T1DSW3_9CYAN</name>
<dbReference type="CDD" id="cd03219">
    <property type="entry name" value="ABC_Mj1267_LivG_branched"/>
    <property type="match status" value="1"/>
</dbReference>
<keyword evidence="3 5" id="KW-0067">ATP-binding</keyword>
<evidence type="ECO:0000313" key="6">
    <source>
        <dbReference type="Proteomes" id="UP000239576"/>
    </source>
</evidence>
<dbReference type="AlphaFoldDB" id="A0A2T1DSW3"/>
<dbReference type="SMART" id="SM00382">
    <property type="entry name" value="AAA"/>
    <property type="match status" value="1"/>
</dbReference>
<dbReference type="PANTHER" id="PTHR45772:SF8">
    <property type="entry name" value="HIGH-AFFINITY BRANCHED-CHAIN AMINO ACID TRANSPORT ATP-BINDING PROTEIN"/>
    <property type="match status" value="1"/>
</dbReference>
<dbReference type="InterPro" id="IPR027417">
    <property type="entry name" value="P-loop_NTPase"/>
</dbReference>
<evidence type="ECO:0000259" key="4">
    <source>
        <dbReference type="PROSITE" id="PS50893"/>
    </source>
</evidence>
<gene>
    <name evidence="5" type="primary">urtD</name>
    <name evidence="5" type="ORF">C7B82_30305</name>
</gene>
<protein>
    <submittedName>
        <fullName evidence="5">Urea ABC transporter ATP-binding protein UrtD</fullName>
    </submittedName>
</protein>
<dbReference type="PROSITE" id="PS50893">
    <property type="entry name" value="ABC_TRANSPORTER_2"/>
    <property type="match status" value="1"/>
</dbReference>
<dbReference type="InterPro" id="IPR003593">
    <property type="entry name" value="AAA+_ATPase"/>
</dbReference>
<dbReference type="InterPro" id="IPR032823">
    <property type="entry name" value="BCA_ABC_TP_C"/>
</dbReference>
<dbReference type="RefSeq" id="WP_106261004.1">
    <property type="nucleotide sequence ID" value="NZ_CAWNSW010000141.1"/>
</dbReference>
<keyword evidence="2" id="KW-0547">Nucleotide-binding</keyword>
<evidence type="ECO:0000313" key="5">
    <source>
        <dbReference type="EMBL" id="PSB23578.1"/>
    </source>
</evidence>
<accession>A0A2T1DSW3</accession>
<dbReference type="InterPro" id="IPR003439">
    <property type="entry name" value="ABC_transporter-like_ATP-bd"/>
</dbReference>
<dbReference type="Proteomes" id="UP000239576">
    <property type="component" value="Unassembled WGS sequence"/>
</dbReference>
<dbReference type="GO" id="GO:0005886">
    <property type="term" value="C:plasma membrane"/>
    <property type="evidence" value="ECO:0007669"/>
    <property type="project" value="TreeGrafter"/>
</dbReference>
<reference evidence="6" key="1">
    <citation type="submission" date="2018-02" db="EMBL/GenBank/DDBJ databases">
        <authorList>
            <person name="Moore K."/>
            <person name="Momper L."/>
        </authorList>
    </citation>
    <scope>NUCLEOTIDE SEQUENCE [LARGE SCALE GENOMIC DNA]</scope>
    <source>
        <strain evidence="6">ULC18</strain>
    </source>
</reference>
<keyword evidence="6" id="KW-1185">Reference proteome</keyword>
<dbReference type="OrthoDB" id="538665at2"/>
<dbReference type="EMBL" id="PVWK01000160">
    <property type="protein sequence ID" value="PSB23578.1"/>
    <property type="molecule type" value="Genomic_DNA"/>
</dbReference>
<evidence type="ECO:0000256" key="1">
    <source>
        <dbReference type="ARBA" id="ARBA00022448"/>
    </source>
</evidence>
<dbReference type="SUPFAM" id="SSF52540">
    <property type="entry name" value="P-loop containing nucleoside triphosphate hydrolases"/>
    <property type="match status" value="1"/>
</dbReference>
<evidence type="ECO:0000256" key="2">
    <source>
        <dbReference type="ARBA" id="ARBA00022741"/>
    </source>
</evidence>
<dbReference type="FunFam" id="3.40.50.300:FF:000421">
    <property type="entry name" value="Branched-chain amino acid ABC transporter ATP-binding protein"/>
    <property type="match status" value="1"/>
</dbReference>
<dbReference type="PANTHER" id="PTHR45772">
    <property type="entry name" value="CONSERVED COMPONENT OF ABC TRANSPORTER FOR NATURAL AMINO ACIDS-RELATED"/>
    <property type="match status" value="1"/>
</dbReference>
<dbReference type="GO" id="GO:0005524">
    <property type="term" value="F:ATP binding"/>
    <property type="evidence" value="ECO:0007669"/>
    <property type="project" value="UniProtKB-KW"/>
</dbReference>
<dbReference type="InterPro" id="IPR051120">
    <property type="entry name" value="ABC_AA/LPS_Transport"/>
</dbReference>
<dbReference type="NCBIfam" id="TIGR03411">
    <property type="entry name" value="urea_trans_UrtD"/>
    <property type="match status" value="1"/>
</dbReference>
<dbReference type="InterPro" id="IPR017781">
    <property type="entry name" value="ABC_transptr_urea_ATP-bd_UrtD"/>
</dbReference>
<comment type="caution">
    <text evidence="5">The sequence shown here is derived from an EMBL/GenBank/DDBJ whole genome shotgun (WGS) entry which is preliminary data.</text>
</comment>
<reference evidence="5 6" key="2">
    <citation type="submission" date="2018-03" db="EMBL/GenBank/DDBJ databases">
        <title>The ancient ancestry and fast evolution of plastids.</title>
        <authorList>
            <person name="Moore K.R."/>
            <person name="Magnabosco C."/>
            <person name="Momper L."/>
            <person name="Gold D.A."/>
            <person name="Bosak T."/>
            <person name="Fournier G.P."/>
        </authorList>
    </citation>
    <scope>NUCLEOTIDE SEQUENCE [LARGE SCALE GENOMIC DNA]</scope>
    <source>
        <strain evidence="5 6">ULC18</strain>
    </source>
</reference>
<evidence type="ECO:0000256" key="3">
    <source>
        <dbReference type="ARBA" id="ARBA00022840"/>
    </source>
</evidence>
<keyword evidence="1" id="KW-0813">Transport</keyword>
<dbReference type="Gene3D" id="3.40.50.300">
    <property type="entry name" value="P-loop containing nucleotide triphosphate hydrolases"/>
    <property type="match status" value="1"/>
</dbReference>